<keyword evidence="5" id="KW-0238">DNA-binding</keyword>
<name>A0A8T1PUP7_CARIL</name>
<feature type="domain" description="BED-type" evidence="9">
    <location>
        <begin position="18"/>
        <end position="75"/>
    </location>
</feature>
<proteinExistence type="predicted"/>
<dbReference type="InterPro" id="IPR008906">
    <property type="entry name" value="HATC_C_dom"/>
</dbReference>
<dbReference type="Pfam" id="PF02892">
    <property type="entry name" value="zf-BED"/>
    <property type="match status" value="1"/>
</dbReference>
<feature type="compositionally biased region" description="Basic and acidic residues" evidence="8">
    <location>
        <begin position="129"/>
        <end position="146"/>
    </location>
</feature>
<dbReference type="GO" id="GO:0003677">
    <property type="term" value="F:DNA binding"/>
    <property type="evidence" value="ECO:0007669"/>
    <property type="project" value="UniProtKB-KW"/>
</dbReference>
<dbReference type="EMBL" id="CM031815">
    <property type="protein sequence ID" value="KAG6647916.1"/>
    <property type="molecule type" value="Genomic_DNA"/>
</dbReference>
<sequence length="612" mass="68996">MSSCQSNSATSTAFAPARSEDPAWSHAHVVPGVRNSTQCLYCSKIIRGGGVTRLKHHLGGISGDVEACKKVSDDIKWQMKELVNEMKKKKNKEKKRKLSLEIGCRSPVHLTYDDVDVGDDEYKGGSQGHVHDSKGKGKGKGKEKVGGKSTGPFSRFFAPRTSPGSQPSIKSAMCSNEMIDKAKMAIANWWYDANLPFNTSQSKFYQPAIDVIAAIGPGFKGPSLHELRENLLKNSVTEVRNYLLDVKTSWRDSGCSLMADGTMFLKPIDTSGLRKDAETLFKIFDEVVQEVGVENIVQFIIDNDATHCIDLMLENFCDPRHFPIIDETIKKVRKITKFIYNHTWVLALMRKDFTKGHDLCRPAVTRFATNFLSIQCLLLFKKEFRQMFTCDNEPLVRVLRLVDGDEKPAMGYLYNAMEKAKENIKARLKNKISAFMPFIRVIDARWEKQLHSPLHAASCLLNPEIYFNPCFKIAWWGTFGNEFPALQTFAIRILSQCCSATGCERNWSTFEFIHSKKRNILENIKRGKDALDPNNLENIDLMEEWVGEESELIDGEDLDWGSIEEPLASQNLEDGVNVGLDIDDNGGDNDIDENILSSFTNVDPFCLIDEDE</sequence>
<dbReference type="Proteomes" id="UP000811609">
    <property type="component" value="Chromosome 7"/>
</dbReference>
<evidence type="ECO:0000256" key="4">
    <source>
        <dbReference type="ARBA" id="ARBA00022833"/>
    </source>
</evidence>
<evidence type="ECO:0000256" key="2">
    <source>
        <dbReference type="ARBA" id="ARBA00022723"/>
    </source>
</evidence>
<comment type="caution">
    <text evidence="10">The sequence shown here is derived from an EMBL/GenBank/DDBJ whole genome shotgun (WGS) entry which is preliminary data.</text>
</comment>
<evidence type="ECO:0000313" key="11">
    <source>
        <dbReference type="Proteomes" id="UP000811609"/>
    </source>
</evidence>
<protein>
    <recommendedName>
        <fullName evidence="9">BED-type domain-containing protein</fullName>
    </recommendedName>
</protein>
<dbReference type="PANTHER" id="PTHR32166:SF122">
    <property type="entry name" value="OS09G0499600 PROTEIN"/>
    <property type="match status" value="1"/>
</dbReference>
<reference evidence="10" key="1">
    <citation type="submission" date="2020-12" db="EMBL/GenBank/DDBJ databases">
        <title>WGS assembly of Carya illinoinensis cv. Pawnee.</title>
        <authorList>
            <person name="Platts A."/>
            <person name="Shu S."/>
            <person name="Wright S."/>
            <person name="Barry K."/>
            <person name="Edger P."/>
            <person name="Pires J.C."/>
            <person name="Schmutz J."/>
        </authorList>
    </citation>
    <scope>NUCLEOTIDE SEQUENCE</scope>
    <source>
        <tissue evidence="10">Leaf</tissue>
    </source>
</reference>
<accession>A0A8T1PUP7</accession>
<evidence type="ECO:0000256" key="3">
    <source>
        <dbReference type="ARBA" id="ARBA00022771"/>
    </source>
</evidence>
<keyword evidence="2" id="KW-0479">Metal-binding</keyword>
<dbReference type="InterPro" id="IPR007021">
    <property type="entry name" value="DUF659"/>
</dbReference>
<comment type="subcellular location">
    <subcellularLocation>
        <location evidence="1">Nucleus</location>
    </subcellularLocation>
</comment>
<keyword evidence="3 7" id="KW-0863">Zinc-finger</keyword>
<dbReference type="Pfam" id="PF05699">
    <property type="entry name" value="Dimer_Tnp_hAT"/>
    <property type="match status" value="1"/>
</dbReference>
<evidence type="ECO:0000256" key="6">
    <source>
        <dbReference type="ARBA" id="ARBA00023242"/>
    </source>
</evidence>
<dbReference type="GO" id="GO:0008270">
    <property type="term" value="F:zinc ion binding"/>
    <property type="evidence" value="ECO:0007669"/>
    <property type="project" value="UniProtKB-KW"/>
</dbReference>
<dbReference type="GO" id="GO:0046983">
    <property type="term" value="F:protein dimerization activity"/>
    <property type="evidence" value="ECO:0007669"/>
    <property type="project" value="InterPro"/>
</dbReference>
<dbReference type="PANTHER" id="PTHR32166">
    <property type="entry name" value="OSJNBA0013A04.12 PROTEIN"/>
    <property type="match status" value="1"/>
</dbReference>
<organism evidence="10 11">
    <name type="scientific">Carya illinoinensis</name>
    <name type="common">Pecan</name>
    <dbReference type="NCBI Taxonomy" id="32201"/>
    <lineage>
        <taxon>Eukaryota</taxon>
        <taxon>Viridiplantae</taxon>
        <taxon>Streptophyta</taxon>
        <taxon>Embryophyta</taxon>
        <taxon>Tracheophyta</taxon>
        <taxon>Spermatophyta</taxon>
        <taxon>Magnoliopsida</taxon>
        <taxon>eudicotyledons</taxon>
        <taxon>Gunneridae</taxon>
        <taxon>Pentapetalae</taxon>
        <taxon>rosids</taxon>
        <taxon>fabids</taxon>
        <taxon>Fagales</taxon>
        <taxon>Juglandaceae</taxon>
        <taxon>Carya</taxon>
    </lineage>
</organism>
<evidence type="ECO:0000313" key="10">
    <source>
        <dbReference type="EMBL" id="KAG6647916.1"/>
    </source>
</evidence>
<keyword evidence="11" id="KW-1185">Reference proteome</keyword>
<dbReference type="PROSITE" id="PS50808">
    <property type="entry name" value="ZF_BED"/>
    <property type="match status" value="1"/>
</dbReference>
<evidence type="ECO:0000256" key="1">
    <source>
        <dbReference type="ARBA" id="ARBA00004123"/>
    </source>
</evidence>
<keyword evidence="6" id="KW-0539">Nucleus</keyword>
<dbReference type="GO" id="GO:0005634">
    <property type="term" value="C:nucleus"/>
    <property type="evidence" value="ECO:0007669"/>
    <property type="project" value="UniProtKB-SubCell"/>
</dbReference>
<keyword evidence="4" id="KW-0862">Zinc</keyword>
<dbReference type="AlphaFoldDB" id="A0A8T1PUP7"/>
<evidence type="ECO:0000256" key="7">
    <source>
        <dbReference type="PROSITE-ProRule" id="PRU00027"/>
    </source>
</evidence>
<evidence type="ECO:0000256" key="8">
    <source>
        <dbReference type="SAM" id="MobiDB-lite"/>
    </source>
</evidence>
<evidence type="ECO:0000259" key="9">
    <source>
        <dbReference type="PROSITE" id="PS50808"/>
    </source>
</evidence>
<gene>
    <name evidence="10" type="ORF">CIPAW_07G111600</name>
</gene>
<feature type="region of interest" description="Disordered" evidence="8">
    <location>
        <begin position="122"/>
        <end position="169"/>
    </location>
</feature>
<dbReference type="InterPro" id="IPR003656">
    <property type="entry name" value="Znf_BED"/>
</dbReference>
<evidence type="ECO:0000256" key="5">
    <source>
        <dbReference type="ARBA" id="ARBA00023125"/>
    </source>
</evidence>
<dbReference type="Pfam" id="PF04937">
    <property type="entry name" value="DUF659"/>
    <property type="match status" value="1"/>
</dbReference>